<comment type="caution">
    <text evidence="2">The sequence shown here is derived from an EMBL/GenBank/DDBJ whole genome shotgun (WGS) entry which is preliminary data.</text>
</comment>
<evidence type="ECO:0000259" key="1">
    <source>
        <dbReference type="Pfam" id="PF12937"/>
    </source>
</evidence>
<keyword evidence="3" id="KW-1185">Reference proteome</keyword>
<name>A0A200QUP2_MACCD</name>
<sequence length="79" mass="9267">MEGYIDFLQFLNTDLSSYILSYLDDPADIVRISSVSRSWRQFGELEWSTNNKLYLTRVFWALTCINVEKDSRPQGLIII</sequence>
<dbReference type="OrthoDB" id="63379at2759"/>
<dbReference type="Pfam" id="PF12937">
    <property type="entry name" value="F-box-like"/>
    <property type="match status" value="1"/>
</dbReference>
<feature type="domain" description="F-box" evidence="1">
    <location>
        <begin position="14"/>
        <end position="42"/>
    </location>
</feature>
<dbReference type="Gene3D" id="1.20.1280.50">
    <property type="match status" value="1"/>
</dbReference>
<reference evidence="2 3" key="1">
    <citation type="journal article" date="2017" name="Mol. Plant">
        <title>The Genome of Medicinal Plant Macleaya cordata Provides New Insights into Benzylisoquinoline Alkaloids Metabolism.</title>
        <authorList>
            <person name="Liu X."/>
            <person name="Liu Y."/>
            <person name="Huang P."/>
            <person name="Ma Y."/>
            <person name="Qing Z."/>
            <person name="Tang Q."/>
            <person name="Cao H."/>
            <person name="Cheng P."/>
            <person name="Zheng Y."/>
            <person name="Yuan Z."/>
            <person name="Zhou Y."/>
            <person name="Liu J."/>
            <person name="Tang Z."/>
            <person name="Zhuo Y."/>
            <person name="Zhang Y."/>
            <person name="Yu L."/>
            <person name="Huang J."/>
            <person name="Yang P."/>
            <person name="Peng Q."/>
            <person name="Zhang J."/>
            <person name="Jiang W."/>
            <person name="Zhang Z."/>
            <person name="Lin K."/>
            <person name="Ro D.K."/>
            <person name="Chen X."/>
            <person name="Xiong X."/>
            <person name="Shang Y."/>
            <person name="Huang S."/>
            <person name="Zeng J."/>
        </authorList>
    </citation>
    <scope>NUCLEOTIDE SEQUENCE [LARGE SCALE GENOMIC DNA]</scope>
    <source>
        <strain evidence="3">cv. BLH2017</strain>
        <tissue evidence="2">Root</tissue>
    </source>
</reference>
<evidence type="ECO:0000313" key="2">
    <source>
        <dbReference type="EMBL" id="OVA14162.1"/>
    </source>
</evidence>
<dbReference type="SUPFAM" id="SSF81383">
    <property type="entry name" value="F-box domain"/>
    <property type="match status" value="1"/>
</dbReference>
<evidence type="ECO:0000313" key="3">
    <source>
        <dbReference type="Proteomes" id="UP000195402"/>
    </source>
</evidence>
<proteinExistence type="predicted"/>
<dbReference type="InterPro" id="IPR001810">
    <property type="entry name" value="F-box_dom"/>
</dbReference>
<gene>
    <name evidence="2" type="ORF">BVC80_1787g265</name>
</gene>
<organism evidence="2 3">
    <name type="scientific">Macleaya cordata</name>
    <name type="common">Five-seeded plume-poppy</name>
    <name type="synonym">Bocconia cordata</name>
    <dbReference type="NCBI Taxonomy" id="56857"/>
    <lineage>
        <taxon>Eukaryota</taxon>
        <taxon>Viridiplantae</taxon>
        <taxon>Streptophyta</taxon>
        <taxon>Embryophyta</taxon>
        <taxon>Tracheophyta</taxon>
        <taxon>Spermatophyta</taxon>
        <taxon>Magnoliopsida</taxon>
        <taxon>Ranunculales</taxon>
        <taxon>Papaveraceae</taxon>
        <taxon>Papaveroideae</taxon>
        <taxon>Macleaya</taxon>
    </lineage>
</organism>
<dbReference type="Proteomes" id="UP000195402">
    <property type="component" value="Unassembled WGS sequence"/>
</dbReference>
<dbReference type="InParanoid" id="A0A200QUP2"/>
<protein>
    <recommendedName>
        <fullName evidence="1">F-box domain-containing protein</fullName>
    </recommendedName>
</protein>
<dbReference type="InterPro" id="IPR036047">
    <property type="entry name" value="F-box-like_dom_sf"/>
</dbReference>
<dbReference type="EMBL" id="MVGT01001064">
    <property type="protein sequence ID" value="OVA14162.1"/>
    <property type="molecule type" value="Genomic_DNA"/>
</dbReference>
<accession>A0A200QUP2</accession>
<dbReference type="AlphaFoldDB" id="A0A200QUP2"/>